<feature type="domain" description="2-isopropylmalate synthase LeuA allosteric (dimerisation)" evidence="2">
    <location>
        <begin position="1"/>
        <end position="60"/>
    </location>
</feature>
<name>A0A5Z0FAX9_CAMJU</name>
<reference evidence="3" key="1">
    <citation type="submission" date="2019-08" db="EMBL/GenBank/DDBJ databases">
        <authorList>
            <person name="Ashton P.M."/>
            <person name="Dallman T."/>
            <person name="Nair S."/>
            <person name="De Pinna E."/>
            <person name="Peters T."/>
            <person name="Grant K."/>
        </authorList>
    </citation>
    <scope>NUCLEOTIDE SEQUENCE</scope>
    <source>
        <strain evidence="3">264094</strain>
    </source>
</reference>
<dbReference type="AlphaFoldDB" id="A0A5Z0FAX9"/>
<sequence length="71" mass="7719">NLKPALKAYSINAKSSGVDAQGQVDVDLEFKGRKFHGKGLSTDVIEASAQAFVSAYNAIYRSLKVEERKMA</sequence>
<comment type="caution">
    <text evidence="3">The sequence shown here is derived from an EMBL/GenBank/DDBJ whole genome shotgun (WGS) entry which is preliminary data.</text>
</comment>
<accession>A0A5Z0FAX9</accession>
<proteinExistence type="predicted"/>
<keyword evidence="1" id="KW-0808">Transferase</keyword>
<evidence type="ECO:0000259" key="2">
    <source>
        <dbReference type="SMART" id="SM00917"/>
    </source>
</evidence>
<dbReference type="SUPFAM" id="SSF110921">
    <property type="entry name" value="2-isopropylmalate synthase LeuA, allosteric (dimerisation) domain"/>
    <property type="match status" value="1"/>
</dbReference>
<dbReference type="SMART" id="SM00917">
    <property type="entry name" value="LeuA_dimer"/>
    <property type="match status" value="1"/>
</dbReference>
<evidence type="ECO:0000256" key="1">
    <source>
        <dbReference type="ARBA" id="ARBA00022679"/>
    </source>
</evidence>
<organism evidence="3">
    <name type="scientific">Campylobacter jejuni</name>
    <dbReference type="NCBI Taxonomy" id="197"/>
    <lineage>
        <taxon>Bacteria</taxon>
        <taxon>Pseudomonadati</taxon>
        <taxon>Campylobacterota</taxon>
        <taxon>Epsilonproteobacteria</taxon>
        <taxon>Campylobacterales</taxon>
        <taxon>Campylobacteraceae</taxon>
        <taxon>Campylobacter</taxon>
    </lineage>
</organism>
<gene>
    <name evidence="3" type="ORF">F0H25_09245</name>
</gene>
<dbReference type="Gene3D" id="3.30.160.270">
    <property type="match status" value="1"/>
</dbReference>
<dbReference type="EMBL" id="AAKDLR010000091">
    <property type="protein sequence ID" value="ECQ9024252.1"/>
    <property type="molecule type" value="Genomic_DNA"/>
</dbReference>
<dbReference type="GO" id="GO:0003852">
    <property type="term" value="F:2-isopropylmalate synthase activity"/>
    <property type="evidence" value="ECO:0007669"/>
    <property type="project" value="InterPro"/>
</dbReference>
<dbReference type="InterPro" id="IPR036230">
    <property type="entry name" value="LeuA_allosteric_dom_sf"/>
</dbReference>
<evidence type="ECO:0000313" key="3">
    <source>
        <dbReference type="EMBL" id="ECQ9024252.1"/>
    </source>
</evidence>
<feature type="non-terminal residue" evidence="3">
    <location>
        <position position="1"/>
    </location>
</feature>
<dbReference type="GO" id="GO:0009098">
    <property type="term" value="P:L-leucine biosynthetic process"/>
    <property type="evidence" value="ECO:0007669"/>
    <property type="project" value="InterPro"/>
</dbReference>
<protein>
    <submittedName>
        <fullName evidence="3">2-isopropylmalate synthase</fullName>
    </submittedName>
</protein>
<dbReference type="Pfam" id="PF08502">
    <property type="entry name" value="LeuA_dimer"/>
    <property type="match status" value="1"/>
</dbReference>
<dbReference type="InterPro" id="IPR013709">
    <property type="entry name" value="2-isopropylmalate_synth_dimer"/>
</dbReference>